<organism evidence="15 16">
    <name type="scientific">Candidatus Scatomorpha intestinigallinarum</name>
    <dbReference type="NCBI Taxonomy" id="2840923"/>
    <lineage>
        <taxon>Bacteria</taxon>
        <taxon>Bacillati</taxon>
        <taxon>Bacillota</taxon>
        <taxon>Clostridia</taxon>
        <taxon>Eubacteriales</taxon>
        <taxon>Candidatus Scatomorpha</taxon>
    </lineage>
</organism>
<evidence type="ECO:0000256" key="6">
    <source>
        <dbReference type="ARBA" id="ARBA00022603"/>
    </source>
</evidence>
<dbReference type="InterPro" id="IPR054728">
    <property type="entry name" value="RsmB-like_ferredoxin"/>
</dbReference>
<dbReference type="SUPFAM" id="SSF48013">
    <property type="entry name" value="NusB-like"/>
    <property type="match status" value="1"/>
</dbReference>
<dbReference type="PRINTS" id="PR02008">
    <property type="entry name" value="RCMTFAMILY"/>
</dbReference>
<feature type="active site" description="Nucleophile" evidence="13">
    <location>
        <position position="382"/>
    </location>
</feature>
<evidence type="ECO:0000256" key="5">
    <source>
        <dbReference type="ARBA" id="ARBA00022552"/>
    </source>
</evidence>
<evidence type="ECO:0000256" key="11">
    <source>
        <dbReference type="ARBA" id="ARBA00031088"/>
    </source>
</evidence>
<dbReference type="SUPFAM" id="SSF53335">
    <property type="entry name" value="S-adenosyl-L-methionine-dependent methyltransferases"/>
    <property type="match status" value="1"/>
</dbReference>
<dbReference type="GO" id="GO:0006355">
    <property type="term" value="P:regulation of DNA-templated transcription"/>
    <property type="evidence" value="ECO:0007669"/>
    <property type="project" value="InterPro"/>
</dbReference>
<dbReference type="NCBIfam" id="TIGR00563">
    <property type="entry name" value="rsmB"/>
    <property type="match status" value="1"/>
</dbReference>
<dbReference type="PROSITE" id="PS51686">
    <property type="entry name" value="SAM_MT_RSMB_NOP"/>
    <property type="match status" value="1"/>
</dbReference>
<dbReference type="Pfam" id="PF01189">
    <property type="entry name" value="Methyltr_RsmB-F"/>
    <property type="match status" value="1"/>
</dbReference>
<feature type="binding site" evidence="13">
    <location>
        <position position="330"/>
    </location>
    <ligand>
        <name>S-adenosyl-L-methionine</name>
        <dbReference type="ChEBI" id="CHEBI:59789"/>
    </ligand>
</feature>
<evidence type="ECO:0000313" key="15">
    <source>
        <dbReference type="EMBL" id="HIR55969.1"/>
    </source>
</evidence>
<evidence type="ECO:0000256" key="4">
    <source>
        <dbReference type="ARBA" id="ARBA00022490"/>
    </source>
</evidence>
<dbReference type="Gene3D" id="1.10.940.10">
    <property type="entry name" value="NusB-like"/>
    <property type="match status" value="1"/>
</dbReference>
<dbReference type="InterPro" id="IPR001678">
    <property type="entry name" value="MeTrfase_RsmB-F_NOP2_dom"/>
</dbReference>
<dbReference type="InterPro" id="IPR006027">
    <property type="entry name" value="NusB_RsmB_TIM44"/>
</dbReference>
<dbReference type="InterPro" id="IPR004573">
    <property type="entry name" value="rRNA_ssu_MeTfrase_B"/>
</dbReference>
<comment type="subcellular location">
    <subcellularLocation>
        <location evidence="2">Cytoplasm</location>
    </subcellularLocation>
</comment>
<dbReference type="Pfam" id="PF01029">
    <property type="entry name" value="NusB"/>
    <property type="match status" value="1"/>
</dbReference>
<keyword evidence="4" id="KW-0963">Cytoplasm</keyword>
<dbReference type="CDD" id="cd02440">
    <property type="entry name" value="AdoMet_MTases"/>
    <property type="match status" value="1"/>
</dbReference>
<reference evidence="15" key="1">
    <citation type="submission" date="2020-10" db="EMBL/GenBank/DDBJ databases">
        <authorList>
            <person name="Gilroy R."/>
        </authorList>
    </citation>
    <scope>NUCLEOTIDE SEQUENCE</scope>
    <source>
        <strain evidence="15">ChiGjej3B3-7149</strain>
    </source>
</reference>
<evidence type="ECO:0000256" key="1">
    <source>
        <dbReference type="ARBA" id="ARBA00002724"/>
    </source>
</evidence>
<dbReference type="InterPro" id="IPR035926">
    <property type="entry name" value="NusB-like_sf"/>
</dbReference>
<protein>
    <recommendedName>
        <fullName evidence="3">16S rRNA (cytosine(967)-C(5))-methyltransferase</fullName>
        <ecNumber evidence="3">2.1.1.176</ecNumber>
    </recommendedName>
    <alternativeName>
        <fullName evidence="10">16S rRNA m5C967 methyltransferase</fullName>
    </alternativeName>
    <alternativeName>
        <fullName evidence="11">rRNA (cytosine-C(5)-)-methyltransferase RsmB</fullName>
    </alternativeName>
</protein>
<feature type="binding site" evidence="13">
    <location>
        <position position="312"/>
    </location>
    <ligand>
        <name>S-adenosyl-L-methionine</name>
        <dbReference type="ChEBI" id="CHEBI:59789"/>
    </ligand>
</feature>
<keyword evidence="7 13" id="KW-0808">Transferase</keyword>
<dbReference type="PANTHER" id="PTHR22807">
    <property type="entry name" value="NOP2 YEAST -RELATED NOL1/NOP2/FMU SUN DOMAIN-CONTAINING"/>
    <property type="match status" value="1"/>
</dbReference>
<keyword evidence="8 13" id="KW-0949">S-adenosyl-L-methionine</keyword>
<dbReference type="GO" id="GO:0005737">
    <property type="term" value="C:cytoplasm"/>
    <property type="evidence" value="ECO:0007669"/>
    <property type="project" value="UniProtKB-SubCell"/>
</dbReference>
<keyword evidence="9 13" id="KW-0694">RNA-binding</keyword>
<evidence type="ECO:0000256" key="7">
    <source>
        <dbReference type="ARBA" id="ARBA00022679"/>
    </source>
</evidence>
<dbReference type="Gene3D" id="3.30.70.1170">
    <property type="entry name" value="Sun protein, domain 3"/>
    <property type="match status" value="1"/>
</dbReference>
<evidence type="ECO:0000256" key="3">
    <source>
        <dbReference type="ARBA" id="ARBA00012140"/>
    </source>
</evidence>
<dbReference type="GO" id="GO:0003723">
    <property type="term" value="F:RNA binding"/>
    <property type="evidence" value="ECO:0007669"/>
    <property type="project" value="UniProtKB-UniRule"/>
</dbReference>
<dbReference type="AlphaFoldDB" id="A0A9D1DNF3"/>
<comment type="caution">
    <text evidence="15">The sequence shown here is derived from an EMBL/GenBank/DDBJ whole genome shotgun (WGS) entry which is preliminary data.</text>
</comment>
<evidence type="ECO:0000256" key="13">
    <source>
        <dbReference type="PROSITE-ProRule" id="PRU01023"/>
    </source>
</evidence>
<evidence type="ECO:0000256" key="12">
    <source>
        <dbReference type="ARBA" id="ARBA00047283"/>
    </source>
</evidence>
<comment type="catalytic activity">
    <reaction evidence="12">
        <text>cytidine(967) in 16S rRNA + S-adenosyl-L-methionine = 5-methylcytidine(967) in 16S rRNA + S-adenosyl-L-homocysteine + H(+)</text>
        <dbReference type="Rhea" id="RHEA:42748"/>
        <dbReference type="Rhea" id="RHEA-COMP:10219"/>
        <dbReference type="Rhea" id="RHEA-COMP:10220"/>
        <dbReference type="ChEBI" id="CHEBI:15378"/>
        <dbReference type="ChEBI" id="CHEBI:57856"/>
        <dbReference type="ChEBI" id="CHEBI:59789"/>
        <dbReference type="ChEBI" id="CHEBI:74483"/>
        <dbReference type="ChEBI" id="CHEBI:82748"/>
        <dbReference type="EC" id="2.1.1.176"/>
    </reaction>
</comment>
<keyword evidence="5" id="KW-0698">rRNA processing</keyword>
<dbReference type="Pfam" id="PF22458">
    <property type="entry name" value="RsmF-B_ferredox"/>
    <property type="match status" value="1"/>
</dbReference>
<keyword evidence="6 13" id="KW-0489">Methyltransferase</keyword>
<evidence type="ECO:0000256" key="2">
    <source>
        <dbReference type="ARBA" id="ARBA00004496"/>
    </source>
</evidence>
<feature type="binding site" evidence="13">
    <location>
        <begin position="261"/>
        <end position="267"/>
    </location>
    <ligand>
        <name>S-adenosyl-L-methionine</name>
        <dbReference type="ChEBI" id="CHEBI:59789"/>
    </ligand>
</feature>
<proteinExistence type="inferred from homology"/>
<dbReference type="NCBIfam" id="NF011494">
    <property type="entry name" value="PRK14902.1"/>
    <property type="match status" value="1"/>
</dbReference>
<evidence type="ECO:0000259" key="14">
    <source>
        <dbReference type="PROSITE" id="PS51686"/>
    </source>
</evidence>
<name>A0A9D1DNF3_9FIRM</name>
<dbReference type="GO" id="GO:0008649">
    <property type="term" value="F:rRNA methyltransferase activity"/>
    <property type="evidence" value="ECO:0007669"/>
    <property type="project" value="InterPro"/>
</dbReference>
<dbReference type="Proteomes" id="UP000824238">
    <property type="component" value="Unassembled WGS sequence"/>
</dbReference>
<feature type="domain" description="SAM-dependent MTase RsmB/NOP-type" evidence="14">
    <location>
        <begin position="172"/>
        <end position="430"/>
    </location>
</feature>
<dbReference type="PANTHER" id="PTHR22807:SF61">
    <property type="entry name" value="NOL1_NOP2_SUN FAMILY PROTEIN _ ANTITERMINATION NUSB DOMAIN-CONTAINING PROTEIN"/>
    <property type="match status" value="1"/>
</dbReference>
<dbReference type="InterPro" id="IPR023267">
    <property type="entry name" value="RCMT"/>
</dbReference>
<evidence type="ECO:0000313" key="16">
    <source>
        <dbReference type="Proteomes" id="UP000824238"/>
    </source>
</evidence>
<reference evidence="15" key="2">
    <citation type="journal article" date="2021" name="PeerJ">
        <title>Extensive microbial diversity within the chicken gut microbiome revealed by metagenomics and culture.</title>
        <authorList>
            <person name="Gilroy R."/>
            <person name="Ravi A."/>
            <person name="Getino M."/>
            <person name="Pursley I."/>
            <person name="Horton D.L."/>
            <person name="Alikhan N.F."/>
            <person name="Baker D."/>
            <person name="Gharbi K."/>
            <person name="Hall N."/>
            <person name="Watson M."/>
            <person name="Adriaenssens E.M."/>
            <person name="Foster-Nyarko E."/>
            <person name="Jarju S."/>
            <person name="Secka A."/>
            <person name="Antonio M."/>
            <person name="Oren A."/>
            <person name="Chaudhuri R.R."/>
            <person name="La Ragione R."/>
            <person name="Hildebrand F."/>
            <person name="Pallen M.J."/>
        </authorList>
    </citation>
    <scope>NUCLEOTIDE SEQUENCE</scope>
    <source>
        <strain evidence="15">ChiGjej3B3-7149</strain>
    </source>
</reference>
<sequence>MRAANGREAALEAMRRQRRAGTYSADAVDAVIREAALEPREAAFCTRIVRETLQNLYFIDHYLDLWCKTPTKRLEPAVLDILRISAAQLLFMDRVPPSAAVNEGVKLCGKAGCSRASGLVNSVLRRVSENRAALPEIPGAGTAEYLSTRYSHALWQVRELIELRGYEGAQAVLRCNNAEPPLNLQANTLRTSAEELAERLGSAGFEPRSGRLEGELVLDGAGRADLLPGYAEGLFYIQDEAARRAVIASGAEPGMNVLDACAAPGGKSFAAAIQMRGEGRIVSCDVQGKKLRRIEEGARRLGIGCIETRQMDARRPAEELLGAMDVVIADAPCSGLGVIRKKPEIRFKPESELSALPGIQLDILRGLAACVKPGGTLLYSTCTLRKCENEDVVAAFLTENSGFKALEMRTLWPDIDDTDGFFLCRLVRST</sequence>
<comment type="similarity">
    <text evidence="13">Belongs to the class I-like SAM-binding methyltransferase superfamily. RsmB/NOP family.</text>
</comment>
<dbReference type="EC" id="2.1.1.176" evidence="3"/>
<accession>A0A9D1DNF3</accession>
<evidence type="ECO:0000256" key="8">
    <source>
        <dbReference type="ARBA" id="ARBA00022691"/>
    </source>
</evidence>
<dbReference type="Gene3D" id="3.40.50.150">
    <property type="entry name" value="Vaccinia Virus protein VP39"/>
    <property type="match status" value="1"/>
</dbReference>
<evidence type="ECO:0000256" key="10">
    <source>
        <dbReference type="ARBA" id="ARBA00030399"/>
    </source>
</evidence>
<evidence type="ECO:0000256" key="9">
    <source>
        <dbReference type="ARBA" id="ARBA00022884"/>
    </source>
</evidence>
<feature type="binding site" evidence="13">
    <location>
        <position position="285"/>
    </location>
    <ligand>
        <name>S-adenosyl-L-methionine</name>
        <dbReference type="ChEBI" id="CHEBI:59789"/>
    </ligand>
</feature>
<dbReference type="InterPro" id="IPR029063">
    <property type="entry name" value="SAM-dependent_MTases_sf"/>
</dbReference>
<comment type="function">
    <text evidence="1">Specifically methylates the cytosine at position 967 (m5C967) of 16S rRNA.</text>
</comment>
<dbReference type="EMBL" id="DVHH01000250">
    <property type="protein sequence ID" value="HIR55969.1"/>
    <property type="molecule type" value="Genomic_DNA"/>
</dbReference>
<dbReference type="InterPro" id="IPR049560">
    <property type="entry name" value="MeTrfase_RsmB-F_NOP2_cat"/>
</dbReference>
<gene>
    <name evidence="15" type="primary">rsmB</name>
    <name evidence="15" type="ORF">IAD36_10300</name>
</gene>